<evidence type="ECO:0000313" key="2">
    <source>
        <dbReference type="Proteomes" id="UP000321299"/>
    </source>
</evidence>
<protein>
    <submittedName>
        <fullName evidence="1">Uncharacterized protein</fullName>
    </submittedName>
</protein>
<evidence type="ECO:0000313" key="1">
    <source>
        <dbReference type="EMBL" id="QED76539.1"/>
    </source>
</evidence>
<keyword evidence="1" id="KW-0614">Plasmid</keyword>
<organism evidence="1 2">
    <name type="scientific">Escherichia coli</name>
    <dbReference type="NCBI Taxonomy" id="562"/>
    <lineage>
        <taxon>Bacteria</taxon>
        <taxon>Pseudomonadati</taxon>
        <taxon>Pseudomonadota</taxon>
        <taxon>Gammaproteobacteria</taxon>
        <taxon>Enterobacterales</taxon>
        <taxon>Enterobacteriaceae</taxon>
        <taxon>Escherichia</taxon>
    </lineage>
</organism>
<gene>
    <name evidence="1" type="ORF">FTV93_29195</name>
</gene>
<reference evidence="1 2" key="1">
    <citation type="submission" date="2019-08" db="EMBL/GenBank/DDBJ databases">
        <title>Plasmid- and chromosome-located mcr-3 in mcr-1-positive Escherichia coli from diseased swine, Taiwan.</title>
        <authorList>
            <person name="Hsu C.-Y."/>
            <person name="Huang W.-C."/>
            <person name="Lauderdale T.-L."/>
        </authorList>
    </citation>
    <scope>NUCLEOTIDE SEQUENCE [LARGE SCALE GENOMIC DNA]</scope>
    <source>
        <strain evidence="1 2">NCYU-26-73</strain>
        <plasmid evidence="2">pncyu-26-73-5</plasmid>
    </source>
</reference>
<reference evidence="1 2" key="2">
    <citation type="submission" date="2019-08" db="EMBL/GenBank/DDBJ databases">
        <authorList>
            <person name="Chen F.-J."/>
            <person name="Wu H.-C."/>
            <person name="Liao Y.-C."/>
            <person name="Kuo S.-C."/>
        </authorList>
    </citation>
    <scope>NUCLEOTIDE SEQUENCE [LARGE SCALE GENOMIC DNA]</scope>
    <source>
        <strain evidence="1 2">NCYU-26-73</strain>
        <plasmid evidence="2">pncyu-26-73-5</plasmid>
    </source>
</reference>
<name>A0A5B9AST7_ECOLX</name>
<dbReference type="Proteomes" id="UP000321299">
    <property type="component" value="Plasmid pNCYU-26-73-5"/>
</dbReference>
<dbReference type="AlphaFoldDB" id="A0A5B9AST7"/>
<proteinExistence type="predicted"/>
<geneLocation type="plasmid" evidence="2">
    <name>pncyu-26-73-5</name>
</geneLocation>
<accession>A0A5B9AST7</accession>
<dbReference type="EMBL" id="CP042620">
    <property type="protein sequence ID" value="QED76539.1"/>
    <property type="molecule type" value="Genomic_DNA"/>
</dbReference>
<sequence length="86" mass="10384">MRKNRRFTVEDLKEYSISKGYILEFHRYKKVFTLRKAEKPASWSWVYFPHTEDKLVELVDDLTYEGWLIAIDKTITEISEPDKINL</sequence>